<sequence>MELGNMIFGNSRGEHPVDRAWQDDFCQFLYDCGLDGRGYYDKEDQYQTSRGGFENDVFLVNPYDWDADCTCGFDDMNYEWWEENQHTDGCFSNRIKKYENELKQKGIEWLSKKYITLVDNWAKVNGWEHGWNGCAFHCDCGVHKRYDEWAKNKGHKDNCRLIQPNFWYKPTGFRLNFYKYPLRDAYMNQNITFEELKKIIEHCKESILGNKTL</sequence>
<protein>
    <submittedName>
        <fullName evidence="1">Uncharacterized protein</fullName>
    </submittedName>
</protein>
<name>A0A3M8B7X8_9BACL</name>
<evidence type="ECO:0000313" key="2">
    <source>
        <dbReference type="Proteomes" id="UP000268829"/>
    </source>
</evidence>
<keyword evidence="2" id="KW-1185">Reference proteome</keyword>
<gene>
    <name evidence="1" type="ORF">EDM57_04585</name>
</gene>
<dbReference type="RefSeq" id="WP_122903590.1">
    <property type="nucleotide sequence ID" value="NZ_RHHS01000013.1"/>
</dbReference>
<dbReference type="OrthoDB" id="2615908at2"/>
<organism evidence="1 2">
    <name type="scientific">Brevibacillus gelatini</name>
    <dbReference type="NCBI Taxonomy" id="1655277"/>
    <lineage>
        <taxon>Bacteria</taxon>
        <taxon>Bacillati</taxon>
        <taxon>Bacillota</taxon>
        <taxon>Bacilli</taxon>
        <taxon>Bacillales</taxon>
        <taxon>Paenibacillaceae</taxon>
        <taxon>Brevibacillus</taxon>
    </lineage>
</organism>
<evidence type="ECO:0000313" key="1">
    <source>
        <dbReference type="EMBL" id="RNB59423.1"/>
    </source>
</evidence>
<dbReference type="AlphaFoldDB" id="A0A3M8B7X8"/>
<accession>A0A3M8B7X8</accession>
<dbReference type="EMBL" id="RHHS01000013">
    <property type="protein sequence ID" value="RNB59423.1"/>
    <property type="molecule type" value="Genomic_DNA"/>
</dbReference>
<proteinExistence type="predicted"/>
<dbReference type="Proteomes" id="UP000268829">
    <property type="component" value="Unassembled WGS sequence"/>
</dbReference>
<comment type="caution">
    <text evidence="1">The sequence shown here is derived from an EMBL/GenBank/DDBJ whole genome shotgun (WGS) entry which is preliminary data.</text>
</comment>
<reference evidence="1 2" key="1">
    <citation type="submission" date="2018-10" db="EMBL/GenBank/DDBJ databases">
        <title>Phylogenomics of Brevibacillus.</title>
        <authorList>
            <person name="Dunlap C."/>
        </authorList>
    </citation>
    <scope>NUCLEOTIDE SEQUENCE [LARGE SCALE GENOMIC DNA]</scope>
    <source>
        <strain evidence="1 2">DSM 100115</strain>
    </source>
</reference>